<proteinExistence type="predicted"/>
<gene>
    <name evidence="3" type="ORF">JTE90_013535</name>
</gene>
<sequence>MAGPGLKSKSRLPKRDVEEPYAVRVMHISFLNNYEMHTSTTDQKHFTSSEKDDMITIQTFSNERDTANLCDELENDMHTSTTDQKHFTSSEKDDMITIQTFSNERDTANLCDELENDRIGLIRLKTEEVPKPEVVAARSGDELTTSSRNHDENSEESSNTGKIITVPPSVQRRRQNRKKCEGNGCTVRQQQAPGSTQGRNSSTLRQCETPNPCRKFGMNSPTISQNGRPTTENAASVRPAEVPNPVGHQSCTSSFRSGEQQAVSYPTQRPNYLPPPSYYQTLLSTENDIFGRHLVFSQDEKMFQNPNQPINVPQQRWSTGEGIDTLPFSGAHQQQVPMQPQAVSEHPNYYQAPTNTVQGFSMNGAPLIMQGMAGPSFGPQVGPMMVPCPPFVPGNPPDAVLYESRSFGPCVIQLVCPFCVQHVRYEVKTVENVHTWNYYLTRDSQTLGQQFVQCRVTMSDFGHQCPNCKRLLGTYVRDPANWCRERHIL</sequence>
<organism evidence="3 4">
    <name type="scientific">Oedothorax gibbosus</name>
    <dbReference type="NCBI Taxonomy" id="931172"/>
    <lineage>
        <taxon>Eukaryota</taxon>
        <taxon>Metazoa</taxon>
        <taxon>Ecdysozoa</taxon>
        <taxon>Arthropoda</taxon>
        <taxon>Chelicerata</taxon>
        <taxon>Arachnida</taxon>
        <taxon>Araneae</taxon>
        <taxon>Araneomorphae</taxon>
        <taxon>Entelegynae</taxon>
        <taxon>Araneoidea</taxon>
        <taxon>Linyphiidae</taxon>
        <taxon>Erigoninae</taxon>
        <taxon>Oedothorax</taxon>
    </lineage>
</organism>
<dbReference type="PROSITE" id="PS51837">
    <property type="entry name" value="LITAF"/>
    <property type="match status" value="1"/>
</dbReference>
<keyword evidence="4" id="KW-1185">Reference proteome</keyword>
<name>A0AAV6U6V2_9ARAC</name>
<evidence type="ECO:0000259" key="2">
    <source>
        <dbReference type="PROSITE" id="PS51837"/>
    </source>
</evidence>
<dbReference type="Proteomes" id="UP000827092">
    <property type="component" value="Unassembled WGS sequence"/>
</dbReference>
<protein>
    <recommendedName>
        <fullName evidence="2">LITAF domain-containing protein</fullName>
    </recommendedName>
</protein>
<comment type="caution">
    <text evidence="3">The sequence shown here is derived from an EMBL/GenBank/DDBJ whole genome shotgun (WGS) entry which is preliminary data.</text>
</comment>
<dbReference type="InterPro" id="IPR006629">
    <property type="entry name" value="LITAF"/>
</dbReference>
<accession>A0AAV6U6V2</accession>
<evidence type="ECO:0000313" key="3">
    <source>
        <dbReference type="EMBL" id="KAG8180282.1"/>
    </source>
</evidence>
<feature type="region of interest" description="Disordered" evidence="1">
    <location>
        <begin position="132"/>
        <end position="234"/>
    </location>
</feature>
<reference evidence="3 4" key="1">
    <citation type="journal article" date="2022" name="Nat. Ecol. Evol.">
        <title>A masculinizing supergene underlies an exaggerated male reproductive morph in a spider.</title>
        <authorList>
            <person name="Hendrickx F."/>
            <person name="De Corte Z."/>
            <person name="Sonet G."/>
            <person name="Van Belleghem S.M."/>
            <person name="Kostlbacher S."/>
            <person name="Vangestel C."/>
        </authorList>
    </citation>
    <scope>NUCLEOTIDE SEQUENCE [LARGE SCALE GENOMIC DNA]</scope>
    <source>
        <strain evidence="3">W744_W776</strain>
    </source>
</reference>
<feature type="compositionally biased region" description="Polar residues" evidence="1">
    <location>
        <begin position="186"/>
        <end position="209"/>
    </location>
</feature>
<evidence type="ECO:0000256" key="1">
    <source>
        <dbReference type="SAM" id="MobiDB-lite"/>
    </source>
</evidence>
<evidence type="ECO:0000313" key="4">
    <source>
        <dbReference type="Proteomes" id="UP000827092"/>
    </source>
</evidence>
<dbReference type="AlphaFoldDB" id="A0AAV6U6V2"/>
<dbReference type="EMBL" id="JAFNEN010000570">
    <property type="protein sequence ID" value="KAG8180282.1"/>
    <property type="molecule type" value="Genomic_DNA"/>
</dbReference>
<feature type="domain" description="LITAF" evidence="2">
    <location>
        <begin position="396"/>
        <end position="477"/>
    </location>
</feature>
<feature type="compositionally biased region" description="Polar residues" evidence="1">
    <location>
        <begin position="219"/>
        <end position="234"/>
    </location>
</feature>